<evidence type="ECO:0000313" key="9">
    <source>
        <dbReference type="Proteomes" id="UP000735592"/>
    </source>
</evidence>
<feature type="transmembrane region" description="Helical" evidence="6">
    <location>
        <begin position="52"/>
        <end position="72"/>
    </location>
</feature>
<comment type="subcellular location">
    <subcellularLocation>
        <location evidence="1">Cell membrane</location>
        <topology evidence="1">Multi-pass membrane protein</topology>
    </subcellularLocation>
</comment>
<dbReference type="InterPro" id="IPR011577">
    <property type="entry name" value="Cyt_b561_bac/Ni-Hgenase"/>
</dbReference>
<evidence type="ECO:0000256" key="4">
    <source>
        <dbReference type="ARBA" id="ARBA00022989"/>
    </source>
</evidence>
<dbReference type="PANTHER" id="PTHR30485:SF2">
    <property type="entry name" value="BLL0597 PROTEIN"/>
    <property type="match status" value="1"/>
</dbReference>
<keyword evidence="3 6" id="KW-0812">Transmembrane</keyword>
<evidence type="ECO:0000256" key="5">
    <source>
        <dbReference type="ARBA" id="ARBA00023136"/>
    </source>
</evidence>
<dbReference type="EMBL" id="WNKW01000001">
    <property type="protein sequence ID" value="MTW32516.1"/>
    <property type="molecule type" value="Genomic_DNA"/>
</dbReference>
<feature type="domain" description="Cytochrome b561 bacterial/Ni-hydrogenase" evidence="7">
    <location>
        <begin position="23"/>
        <end position="184"/>
    </location>
</feature>
<keyword evidence="9" id="KW-1185">Reference proteome</keyword>
<dbReference type="PANTHER" id="PTHR30485">
    <property type="entry name" value="NI/FE-HYDROGENASE 1 B-TYPE CYTOCHROME SUBUNIT"/>
    <property type="match status" value="1"/>
</dbReference>
<name>A0ABW9SK33_9BURK</name>
<organism evidence="8 9">
    <name type="scientific">Pseudoduganella danionis</name>
    <dbReference type="NCBI Taxonomy" id="1890295"/>
    <lineage>
        <taxon>Bacteria</taxon>
        <taxon>Pseudomonadati</taxon>
        <taxon>Pseudomonadota</taxon>
        <taxon>Betaproteobacteria</taxon>
        <taxon>Burkholderiales</taxon>
        <taxon>Oxalobacteraceae</taxon>
        <taxon>Telluria group</taxon>
        <taxon>Pseudoduganella</taxon>
    </lineage>
</organism>
<reference evidence="8 9" key="1">
    <citation type="submission" date="2019-11" db="EMBL/GenBank/DDBJ databases">
        <title>Type strains purchased from KCTC, JCM and DSMZ.</title>
        <authorList>
            <person name="Lu H."/>
        </authorList>
    </citation>
    <scope>NUCLEOTIDE SEQUENCE [LARGE SCALE GENOMIC DNA]</scope>
    <source>
        <strain evidence="8 9">DSM 103461</strain>
    </source>
</reference>
<dbReference type="InterPro" id="IPR016174">
    <property type="entry name" value="Di-haem_cyt_TM"/>
</dbReference>
<sequence length="218" mass="23939">MQAFDRDTTAATGTQDAAPLVRVWDLPLRLFHWLLALCFAGAYLTAELEDWRVLHVTLGYTVAGLVLFRLLWGICGTQHARFASFVRGPQAVMAYLRSLLTGRPAHYTGHNPAGAVAIVLMLALALLLTAAGWLLYTERVGEWMEEVHESLANMLLLVVVVHIGAVLLSGRLHGENLVRAMLTGMKAGRQGEPGQPPRTLIALLLLLAVLAFWWLQLA</sequence>
<evidence type="ECO:0000256" key="6">
    <source>
        <dbReference type="SAM" id="Phobius"/>
    </source>
</evidence>
<protein>
    <submittedName>
        <fullName evidence="8">Cytochrome B</fullName>
    </submittedName>
</protein>
<feature type="transmembrane region" description="Helical" evidence="6">
    <location>
        <begin position="113"/>
        <end position="136"/>
    </location>
</feature>
<keyword evidence="4 6" id="KW-1133">Transmembrane helix</keyword>
<accession>A0ABW9SK33</accession>
<comment type="caution">
    <text evidence="8">The sequence shown here is derived from an EMBL/GenBank/DDBJ whole genome shotgun (WGS) entry which is preliminary data.</text>
</comment>
<keyword evidence="5 6" id="KW-0472">Membrane</keyword>
<feature type="transmembrane region" description="Helical" evidence="6">
    <location>
        <begin position="30"/>
        <end position="46"/>
    </location>
</feature>
<dbReference type="Proteomes" id="UP000735592">
    <property type="component" value="Unassembled WGS sequence"/>
</dbReference>
<gene>
    <name evidence="8" type="ORF">GM655_06720</name>
</gene>
<evidence type="ECO:0000259" key="7">
    <source>
        <dbReference type="Pfam" id="PF01292"/>
    </source>
</evidence>
<evidence type="ECO:0000313" key="8">
    <source>
        <dbReference type="EMBL" id="MTW32516.1"/>
    </source>
</evidence>
<feature type="transmembrane region" description="Helical" evidence="6">
    <location>
        <begin position="151"/>
        <end position="172"/>
    </location>
</feature>
<dbReference type="RefSeq" id="WP_155433767.1">
    <property type="nucleotide sequence ID" value="NZ_JBHLXK010000003.1"/>
</dbReference>
<proteinExistence type="predicted"/>
<dbReference type="Gene3D" id="1.20.950.20">
    <property type="entry name" value="Transmembrane di-heme cytochromes, Chain C"/>
    <property type="match status" value="1"/>
</dbReference>
<dbReference type="InterPro" id="IPR051542">
    <property type="entry name" value="Hydrogenase_cytochrome"/>
</dbReference>
<dbReference type="Pfam" id="PF01292">
    <property type="entry name" value="Ni_hydr_CYTB"/>
    <property type="match status" value="1"/>
</dbReference>
<evidence type="ECO:0000256" key="1">
    <source>
        <dbReference type="ARBA" id="ARBA00004651"/>
    </source>
</evidence>
<dbReference type="SUPFAM" id="SSF81342">
    <property type="entry name" value="Transmembrane di-heme cytochromes"/>
    <property type="match status" value="1"/>
</dbReference>
<keyword evidence="2" id="KW-1003">Cell membrane</keyword>
<feature type="transmembrane region" description="Helical" evidence="6">
    <location>
        <begin position="199"/>
        <end position="216"/>
    </location>
</feature>
<evidence type="ECO:0000256" key="3">
    <source>
        <dbReference type="ARBA" id="ARBA00022692"/>
    </source>
</evidence>
<evidence type="ECO:0000256" key="2">
    <source>
        <dbReference type="ARBA" id="ARBA00022475"/>
    </source>
</evidence>